<dbReference type="PROSITE" id="PS50941">
    <property type="entry name" value="CHIT_BIND_I_2"/>
    <property type="match status" value="1"/>
</dbReference>
<feature type="domain" description="Chitin-binding type-1" evidence="5">
    <location>
        <begin position="15"/>
        <end position="59"/>
    </location>
</feature>
<dbReference type="InterPro" id="IPR001223">
    <property type="entry name" value="Glyco_hydro18_cat"/>
</dbReference>
<sequence>MVALLAALVAIVHADPKCGSANNNNKCPLNVCCSSSGNCGTDQDSCGSGCREDFGRCGTFSPKSCGMISGTATNGRSVGVFDGWNINWRKCNVVHPKDLNTTGLTHLLWAYASIDPTKYTLVPSNESDTKFYKEFTDRKSKDLQTWISVGGWHFSDEGPTRKTWSEMAADYRSTFVDSAVKFMDKHGFQGLDLDWQFPGASDRGGTDQDISNHIRLAVDLRNAFGTKYGLSIVLPSDWNFLQHFDPKALEAQVDFFNIMMYDFHGAWETWDNHMLPHNDLREVNIRLMPLFFNNVSPKKINLGLSYHGQGYTVKDKSCSHIGCAFSGPSKPGRCTDYEGMLSNWEINEIIHNNTLTPGFVDESQVRSLQWDDQLVFYDDDETYLKKKVFANDRCLGGLYISSLDLDPANGDADKPVSSSAVKP</sequence>
<dbReference type="EMBL" id="ML996173">
    <property type="protein sequence ID" value="KAF2732666.1"/>
    <property type="molecule type" value="Genomic_DNA"/>
</dbReference>
<comment type="caution">
    <text evidence="7">The sequence shown here is derived from an EMBL/GenBank/DDBJ whole genome shotgun (WGS) entry which is preliminary data.</text>
</comment>
<keyword evidence="4" id="KW-1015">Disulfide bond</keyword>
<keyword evidence="3 4" id="KW-0147">Chitin-binding</keyword>
<evidence type="ECO:0000259" key="5">
    <source>
        <dbReference type="PROSITE" id="PS50941"/>
    </source>
</evidence>
<name>A0A9P4QXE0_9PLEO</name>
<keyword evidence="8" id="KW-1185">Reference proteome</keyword>
<dbReference type="InterPro" id="IPR050314">
    <property type="entry name" value="Glycosyl_Hydrlase_18"/>
</dbReference>
<comment type="similarity">
    <text evidence="1">Belongs to the glycosyl hydrolase 18 family. Chitinase class V subfamily.</text>
</comment>
<protein>
    <recommendedName>
        <fullName evidence="2">chitinase</fullName>
        <ecNumber evidence="2">3.2.1.14</ecNumber>
    </recommendedName>
</protein>
<dbReference type="Pfam" id="PF00187">
    <property type="entry name" value="Chitin_bind_1"/>
    <property type="match status" value="1"/>
</dbReference>
<evidence type="ECO:0000256" key="4">
    <source>
        <dbReference type="PROSITE-ProRule" id="PRU00261"/>
    </source>
</evidence>
<evidence type="ECO:0000313" key="7">
    <source>
        <dbReference type="EMBL" id="KAF2732666.1"/>
    </source>
</evidence>
<dbReference type="SMART" id="SM00636">
    <property type="entry name" value="Glyco_18"/>
    <property type="match status" value="1"/>
</dbReference>
<dbReference type="Proteomes" id="UP000799444">
    <property type="component" value="Unassembled WGS sequence"/>
</dbReference>
<dbReference type="Pfam" id="PF00704">
    <property type="entry name" value="Glyco_hydro_18"/>
    <property type="match status" value="1"/>
</dbReference>
<feature type="disulfide bond" evidence="4">
    <location>
        <begin position="32"/>
        <end position="46"/>
    </location>
</feature>
<organism evidence="7 8">
    <name type="scientific">Polyplosphaeria fusca</name>
    <dbReference type="NCBI Taxonomy" id="682080"/>
    <lineage>
        <taxon>Eukaryota</taxon>
        <taxon>Fungi</taxon>
        <taxon>Dikarya</taxon>
        <taxon>Ascomycota</taxon>
        <taxon>Pezizomycotina</taxon>
        <taxon>Dothideomycetes</taxon>
        <taxon>Pleosporomycetidae</taxon>
        <taxon>Pleosporales</taxon>
        <taxon>Tetraplosphaeriaceae</taxon>
        <taxon>Polyplosphaeria</taxon>
    </lineage>
</organism>
<dbReference type="PANTHER" id="PTHR11177">
    <property type="entry name" value="CHITINASE"/>
    <property type="match status" value="1"/>
</dbReference>
<feature type="domain" description="GH18" evidence="6">
    <location>
        <begin position="75"/>
        <end position="423"/>
    </location>
</feature>
<accession>A0A9P4QXE0</accession>
<dbReference type="SUPFAM" id="SSF54556">
    <property type="entry name" value="Chitinase insertion domain"/>
    <property type="match status" value="1"/>
</dbReference>
<dbReference type="AlphaFoldDB" id="A0A9P4QXE0"/>
<dbReference type="PROSITE" id="PS51910">
    <property type="entry name" value="GH18_2"/>
    <property type="match status" value="1"/>
</dbReference>
<dbReference type="Gene3D" id="3.10.50.10">
    <property type="match status" value="1"/>
</dbReference>
<evidence type="ECO:0000256" key="1">
    <source>
        <dbReference type="ARBA" id="ARBA00008682"/>
    </source>
</evidence>
<comment type="caution">
    <text evidence="4">Lacks conserved residue(s) required for the propagation of feature annotation.</text>
</comment>
<gene>
    <name evidence="7" type="ORF">EJ04DRAFT_440606</name>
</gene>
<dbReference type="InterPro" id="IPR011583">
    <property type="entry name" value="Chitinase_II/V-like_cat"/>
</dbReference>
<reference evidence="7" key="1">
    <citation type="journal article" date="2020" name="Stud. Mycol.">
        <title>101 Dothideomycetes genomes: a test case for predicting lifestyles and emergence of pathogens.</title>
        <authorList>
            <person name="Haridas S."/>
            <person name="Albert R."/>
            <person name="Binder M."/>
            <person name="Bloem J."/>
            <person name="Labutti K."/>
            <person name="Salamov A."/>
            <person name="Andreopoulos B."/>
            <person name="Baker S."/>
            <person name="Barry K."/>
            <person name="Bills G."/>
            <person name="Bluhm B."/>
            <person name="Cannon C."/>
            <person name="Castanera R."/>
            <person name="Culley D."/>
            <person name="Daum C."/>
            <person name="Ezra D."/>
            <person name="Gonzalez J."/>
            <person name="Henrissat B."/>
            <person name="Kuo A."/>
            <person name="Liang C."/>
            <person name="Lipzen A."/>
            <person name="Lutzoni F."/>
            <person name="Magnuson J."/>
            <person name="Mondo S."/>
            <person name="Nolan M."/>
            <person name="Ohm R."/>
            <person name="Pangilinan J."/>
            <person name="Park H.-J."/>
            <person name="Ramirez L."/>
            <person name="Alfaro M."/>
            <person name="Sun H."/>
            <person name="Tritt A."/>
            <person name="Yoshinaga Y."/>
            <person name="Zwiers L.-H."/>
            <person name="Turgeon B."/>
            <person name="Goodwin S."/>
            <person name="Spatafora J."/>
            <person name="Crous P."/>
            <person name="Grigoriev I."/>
        </authorList>
    </citation>
    <scope>NUCLEOTIDE SEQUENCE</scope>
    <source>
        <strain evidence="7">CBS 125425</strain>
    </source>
</reference>
<feature type="disulfide bond" evidence="4">
    <location>
        <begin position="18"/>
        <end position="33"/>
    </location>
</feature>
<dbReference type="InterPro" id="IPR017853">
    <property type="entry name" value="GH"/>
</dbReference>
<dbReference type="SUPFAM" id="SSF57016">
    <property type="entry name" value="Plant lectins/antimicrobial peptides"/>
    <property type="match status" value="1"/>
</dbReference>
<feature type="non-terminal residue" evidence="7">
    <location>
        <position position="423"/>
    </location>
</feature>
<dbReference type="PANTHER" id="PTHR11177:SF333">
    <property type="entry name" value="CHITINASE"/>
    <property type="match status" value="1"/>
</dbReference>
<dbReference type="Gene3D" id="3.20.20.80">
    <property type="entry name" value="Glycosidases"/>
    <property type="match status" value="1"/>
</dbReference>
<dbReference type="OrthoDB" id="73875at2759"/>
<evidence type="ECO:0000313" key="8">
    <source>
        <dbReference type="Proteomes" id="UP000799444"/>
    </source>
</evidence>
<feature type="disulfide bond" evidence="4">
    <location>
        <begin position="27"/>
        <end position="39"/>
    </location>
</feature>
<proteinExistence type="inferred from homology"/>
<evidence type="ECO:0000259" key="6">
    <source>
        <dbReference type="PROSITE" id="PS51910"/>
    </source>
</evidence>
<dbReference type="InterPro" id="IPR036861">
    <property type="entry name" value="Endochitinase-like_sf"/>
</dbReference>
<dbReference type="Gene3D" id="3.30.60.10">
    <property type="entry name" value="Endochitinase-like"/>
    <property type="match status" value="1"/>
</dbReference>
<evidence type="ECO:0000256" key="3">
    <source>
        <dbReference type="ARBA" id="ARBA00022669"/>
    </source>
</evidence>
<dbReference type="CDD" id="cd00035">
    <property type="entry name" value="ChtBD1"/>
    <property type="match status" value="1"/>
</dbReference>
<dbReference type="SUPFAM" id="SSF51445">
    <property type="entry name" value="(Trans)glycosidases"/>
    <property type="match status" value="1"/>
</dbReference>
<dbReference type="InterPro" id="IPR001002">
    <property type="entry name" value="Chitin-bd_1"/>
</dbReference>
<dbReference type="GO" id="GO:0008061">
    <property type="term" value="F:chitin binding"/>
    <property type="evidence" value="ECO:0007669"/>
    <property type="project" value="UniProtKB-UniRule"/>
</dbReference>
<dbReference type="EC" id="3.2.1.14" evidence="2"/>
<keyword evidence="7" id="KW-0378">Hydrolase</keyword>
<dbReference type="GO" id="GO:0005975">
    <property type="term" value="P:carbohydrate metabolic process"/>
    <property type="evidence" value="ECO:0007669"/>
    <property type="project" value="InterPro"/>
</dbReference>
<dbReference type="InterPro" id="IPR029070">
    <property type="entry name" value="Chitinase_insertion_sf"/>
</dbReference>
<evidence type="ECO:0000256" key="2">
    <source>
        <dbReference type="ARBA" id="ARBA00012729"/>
    </source>
</evidence>
<dbReference type="GO" id="GO:0008843">
    <property type="term" value="F:endochitinase activity"/>
    <property type="evidence" value="ECO:0007669"/>
    <property type="project" value="UniProtKB-EC"/>
</dbReference>